<proteinExistence type="predicted"/>
<gene>
    <name evidence="1" type="ORF">SDC9_21672</name>
</gene>
<comment type="caution">
    <text evidence="1">The sequence shown here is derived from an EMBL/GenBank/DDBJ whole genome shotgun (WGS) entry which is preliminary data.</text>
</comment>
<accession>A0A644UA33</accession>
<sequence>MSNFFKNRFEEKDYIPTKGILDEDRLLAVNHICIHEDCVILNDTVSPFGSIDIEEKTTFVIDDILDVIVPIIQREENREKIITICGPEIAKRMLGRKLEDRIKREVSY</sequence>
<evidence type="ECO:0000313" key="1">
    <source>
        <dbReference type="EMBL" id="MPL75837.1"/>
    </source>
</evidence>
<dbReference type="AlphaFoldDB" id="A0A644UA33"/>
<dbReference type="EMBL" id="VSSQ01000092">
    <property type="protein sequence ID" value="MPL75837.1"/>
    <property type="molecule type" value="Genomic_DNA"/>
</dbReference>
<reference evidence="1" key="1">
    <citation type="submission" date="2019-08" db="EMBL/GenBank/DDBJ databases">
        <authorList>
            <person name="Kucharzyk K."/>
            <person name="Murdoch R.W."/>
            <person name="Higgins S."/>
            <person name="Loffler F."/>
        </authorList>
    </citation>
    <scope>NUCLEOTIDE SEQUENCE</scope>
</reference>
<name>A0A644UA33_9ZZZZ</name>
<organism evidence="1">
    <name type="scientific">bioreactor metagenome</name>
    <dbReference type="NCBI Taxonomy" id="1076179"/>
    <lineage>
        <taxon>unclassified sequences</taxon>
        <taxon>metagenomes</taxon>
        <taxon>ecological metagenomes</taxon>
    </lineage>
</organism>
<protein>
    <submittedName>
        <fullName evidence="1">Uncharacterized protein</fullName>
    </submittedName>
</protein>